<dbReference type="InterPro" id="IPR029058">
    <property type="entry name" value="AB_hydrolase_fold"/>
</dbReference>
<dbReference type="PANTHER" id="PTHR45763:SF46">
    <property type="entry name" value="AB HYDROLASE-1 DOMAIN-CONTAINING PROTEIN"/>
    <property type="match status" value="1"/>
</dbReference>
<dbReference type="Pfam" id="PF00561">
    <property type="entry name" value="Abhydrolase_1"/>
    <property type="match status" value="1"/>
</dbReference>
<keyword evidence="1" id="KW-0732">Signal</keyword>
<dbReference type="AlphaFoldDB" id="A0A8E2F6Y7"/>
<keyword evidence="3" id="KW-0378">Hydrolase</keyword>
<evidence type="ECO:0000256" key="1">
    <source>
        <dbReference type="SAM" id="SignalP"/>
    </source>
</evidence>
<feature type="chain" id="PRO_5034297385" evidence="1">
    <location>
        <begin position="20"/>
        <end position="345"/>
    </location>
</feature>
<evidence type="ECO:0000313" key="3">
    <source>
        <dbReference type="EMBL" id="OCL11701.1"/>
    </source>
</evidence>
<gene>
    <name evidence="3" type="ORF">AOQ84DRAFT_386643</name>
</gene>
<dbReference type="OrthoDB" id="294702at2759"/>
<feature type="domain" description="AB hydrolase-1" evidence="2">
    <location>
        <begin position="75"/>
        <end position="326"/>
    </location>
</feature>
<sequence>MPFISLISELGAFLYGLFANFTTSKAPVNAPAAIIKEPPKSRFRLDNDASATFTLPDGRKLGYAQYGSPTGRAFFYAHGHPGSRLEAALFEELCLKLGARIIGVDRPGIGWSSPNPNATVLDHPKDIEHLAQHLELDSYGVMGISGGGPYALACAASLPREKLKCVSVVCGMGPPDIGMRGAAWPQWLGFTLGYPYVPSIVGWYWRREPEGRIDLTDEERLAIQLQRISKFKAVTNNKDLEVIDEDFLRLCLRSSRESFAHGYGAVAQDGHLMCTDWGFRIEDIRHDLPVQLWYGKQDTAIPLNHGEQIAVRLGGRAHLRVEDETHASLQIKYKEEILEKLVGSL</sequence>
<proteinExistence type="predicted"/>
<accession>A0A8E2F6Y7</accession>
<dbReference type="SUPFAM" id="SSF53474">
    <property type="entry name" value="alpha/beta-Hydrolases"/>
    <property type="match status" value="1"/>
</dbReference>
<dbReference type="EMBL" id="KV749005">
    <property type="protein sequence ID" value="OCL11701.1"/>
    <property type="molecule type" value="Genomic_DNA"/>
</dbReference>
<dbReference type="Proteomes" id="UP000250140">
    <property type="component" value="Unassembled WGS sequence"/>
</dbReference>
<evidence type="ECO:0000313" key="4">
    <source>
        <dbReference type="Proteomes" id="UP000250140"/>
    </source>
</evidence>
<name>A0A8E2F6Y7_9PEZI</name>
<organism evidence="3 4">
    <name type="scientific">Glonium stellatum</name>
    <dbReference type="NCBI Taxonomy" id="574774"/>
    <lineage>
        <taxon>Eukaryota</taxon>
        <taxon>Fungi</taxon>
        <taxon>Dikarya</taxon>
        <taxon>Ascomycota</taxon>
        <taxon>Pezizomycotina</taxon>
        <taxon>Dothideomycetes</taxon>
        <taxon>Pleosporomycetidae</taxon>
        <taxon>Gloniales</taxon>
        <taxon>Gloniaceae</taxon>
        <taxon>Glonium</taxon>
    </lineage>
</organism>
<dbReference type="Gene3D" id="3.40.50.1820">
    <property type="entry name" value="alpha/beta hydrolase"/>
    <property type="match status" value="1"/>
</dbReference>
<reference evidence="3 4" key="1">
    <citation type="journal article" date="2016" name="Nat. Commun.">
        <title>Ectomycorrhizal ecology is imprinted in the genome of the dominant symbiotic fungus Cenococcum geophilum.</title>
        <authorList>
            <consortium name="DOE Joint Genome Institute"/>
            <person name="Peter M."/>
            <person name="Kohler A."/>
            <person name="Ohm R.A."/>
            <person name="Kuo A."/>
            <person name="Krutzmann J."/>
            <person name="Morin E."/>
            <person name="Arend M."/>
            <person name="Barry K.W."/>
            <person name="Binder M."/>
            <person name="Choi C."/>
            <person name="Clum A."/>
            <person name="Copeland A."/>
            <person name="Grisel N."/>
            <person name="Haridas S."/>
            <person name="Kipfer T."/>
            <person name="LaButti K."/>
            <person name="Lindquist E."/>
            <person name="Lipzen A."/>
            <person name="Maire R."/>
            <person name="Meier B."/>
            <person name="Mihaltcheva S."/>
            <person name="Molinier V."/>
            <person name="Murat C."/>
            <person name="Poggeler S."/>
            <person name="Quandt C.A."/>
            <person name="Sperisen C."/>
            <person name="Tritt A."/>
            <person name="Tisserant E."/>
            <person name="Crous P.W."/>
            <person name="Henrissat B."/>
            <person name="Nehls U."/>
            <person name="Egli S."/>
            <person name="Spatafora J.W."/>
            <person name="Grigoriev I.V."/>
            <person name="Martin F.M."/>
        </authorList>
    </citation>
    <scope>NUCLEOTIDE SEQUENCE [LARGE SCALE GENOMIC DNA]</scope>
    <source>
        <strain evidence="3 4">CBS 207.34</strain>
    </source>
</reference>
<evidence type="ECO:0000259" key="2">
    <source>
        <dbReference type="Pfam" id="PF00561"/>
    </source>
</evidence>
<feature type="signal peptide" evidence="1">
    <location>
        <begin position="1"/>
        <end position="19"/>
    </location>
</feature>
<protein>
    <submittedName>
        <fullName evidence="3">Alpha/beta hydrolase fold protein</fullName>
    </submittedName>
</protein>
<dbReference type="InterPro" id="IPR000073">
    <property type="entry name" value="AB_hydrolase_1"/>
</dbReference>
<keyword evidence="4" id="KW-1185">Reference proteome</keyword>
<dbReference type="PANTHER" id="PTHR45763">
    <property type="entry name" value="HYDROLASE, ALPHA/BETA FOLD FAMILY PROTEIN, EXPRESSED-RELATED"/>
    <property type="match status" value="1"/>
</dbReference>
<dbReference type="GO" id="GO:0016787">
    <property type="term" value="F:hydrolase activity"/>
    <property type="evidence" value="ECO:0007669"/>
    <property type="project" value="UniProtKB-KW"/>
</dbReference>